<dbReference type="SMART" id="SM00112">
    <property type="entry name" value="CA"/>
    <property type="match status" value="11"/>
</dbReference>
<dbReference type="SUPFAM" id="SSF49313">
    <property type="entry name" value="Cadherin-like"/>
    <property type="match status" value="12"/>
</dbReference>
<feature type="domain" description="Cadherin" evidence="11">
    <location>
        <begin position="737"/>
        <end position="844"/>
    </location>
</feature>
<dbReference type="GO" id="GO:0008013">
    <property type="term" value="F:beta-catenin binding"/>
    <property type="evidence" value="ECO:0007669"/>
    <property type="project" value="TreeGrafter"/>
</dbReference>
<evidence type="ECO:0000256" key="5">
    <source>
        <dbReference type="ARBA" id="ARBA00022737"/>
    </source>
</evidence>
<keyword evidence="4" id="KW-0732">Signal</keyword>
<evidence type="ECO:0000313" key="12">
    <source>
        <dbReference type="EMBL" id="VDD84996.1"/>
    </source>
</evidence>
<dbReference type="InterPro" id="IPR020894">
    <property type="entry name" value="Cadherin_CS"/>
</dbReference>
<reference evidence="12 13" key="2">
    <citation type="submission" date="2018-10" db="EMBL/GenBank/DDBJ databases">
        <authorList>
            <consortium name="Pathogen Informatics"/>
        </authorList>
    </citation>
    <scope>NUCLEOTIDE SEQUENCE [LARGE SCALE GENOMIC DNA]</scope>
</reference>
<dbReference type="WBParaSite" id="EVEC_0000020201-mRNA-1">
    <property type="protein sequence ID" value="EVEC_0000020201-mRNA-1"/>
    <property type="gene ID" value="EVEC_0000020201"/>
</dbReference>
<dbReference type="FunFam" id="2.60.40.60:FF:000058">
    <property type="entry name" value="FAT atypical cadherin 3"/>
    <property type="match status" value="1"/>
</dbReference>
<dbReference type="GO" id="GO:0016477">
    <property type="term" value="P:cell migration"/>
    <property type="evidence" value="ECO:0007669"/>
    <property type="project" value="TreeGrafter"/>
</dbReference>
<dbReference type="EMBL" id="UXUI01000085">
    <property type="protein sequence ID" value="VDD84996.1"/>
    <property type="molecule type" value="Genomic_DNA"/>
</dbReference>
<proteinExistence type="predicted"/>
<feature type="domain" description="Cadherin" evidence="11">
    <location>
        <begin position="223"/>
        <end position="324"/>
    </location>
</feature>
<dbReference type="GO" id="GO:0016342">
    <property type="term" value="C:catenin complex"/>
    <property type="evidence" value="ECO:0007669"/>
    <property type="project" value="TreeGrafter"/>
</dbReference>
<dbReference type="Pfam" id="PF00028">
    <property type="entry name" value="Cadherin"/>
    <property type="match status" value="7"/>
</dbReference>
<dbReference type="PANTHER" id="PTHR24027">
    <property type="entry name" value="CADHERIN-23"/>
    <property type="match status" value="1"/>
</dbReference>
<dbReference type="CDD" id="cd11304">
    <property type="entry name" value="Cadherin_repeat"/>
    <property type="match status" value="10"/>
</dbReference>
<protein>
    <submittedName>
        <fullName evidence="14">Protocadherin Fat 4-like</fullName>
    </submittedName>
</protein>
<evidence type="ECO:0000259" key="11">
    <source>
        <dbReference type="PROSITE" id="PS50268"/>
    </source>
</evidence>
<accession>A0A0N4USS4</accession>
<name>A0A0N4USS4_ENTVE</name>
<dbReference type="GO" id="GO:0034332">
    <property type="term" value="P:adherens junction organization"/>
    <property type="evidence" value="ECO:0007669"/>
    <property type="project" value="TreeGrafter"/>
</dbReference>
<feature type="domain" description="Cadherin" evidence="11">
    <location>
        <begin position="526"/>
        <end position="634"/>
    </location>
</feature>
<dbReference type="GO" id="GO:0045296">
    <property type="term" value="F:cadherin binding"/>
    <property type="evidence" value="ECO:0007669"/>
    <property type="project" value="TreeGrafter"/>
</dbReference>
<dbReference type="GO" id="GO:0007043">
    <property type="term" value="P:cell-cell junction assembly"/>
    <property type="evidence" value="ECO:0007669"/>
    <property type="project" value="TreeGrafter"/>
</dbReference>
<dbReference type="STRING" id="51028.A0A0N4USS4"/>
<evidence type="ECO:0000256" key="1">
    <source>
        <dbReference type="ARBA" id="ARBA00004167"/>
    </source>
</evidence>
<dbReference type="InterPro" id="IPR015919">
    <property type="entry name" value="Cadherin-like_sf"/>
</dbReference>
<dbReference type="GO" id="GO:0007156">
    <property type="term" value="P:homophilic cell adhesion via plasma membrane adhesion molecules"/>
    <property type="evidence" value="ECO:0007669"/>
    <property type="project" value="InterPro"/>
</dbReference>
<feature type="domain" description="Cadherin" evidence="11">
    <location>
        <begin position="325"/>
        <end position="426"/>
    </location>
</feature>
<evidence type="ECO:0000256" key="7">
    <source>
        <dbReference type="ARBA" id="ARBA00022989"/>
    </source>
</evidence>
<comment type="subcellular location">
    <subcellularLocation>
        <location evidence="1">Membrane</location>
        <topology evidence="1">Single-pass membrane protein</topology>
    </subcellularLocation>
</comment>
<keyword evidence="5" id="KW-0677">Repeat</keyword>
<feature type="domain" description="Cadherin" evidence="11">
    <location>
        <begin position="7"/>
        <end position="110"/>
    </location>
</feature>
<dbReference type="OrthoDB" id="5799622at2759"/>
<dbReference type="PANTHER" id="PTHR24027:SF422">
    <property type="entry name" value="CADHERIN DOMAIN-CONTAINING PROTEIN"/>
    <property type="match status" value="1"/>
</dbReference>
<keyword evidence="9" id="KW-1015">Disulfide bond</keyword>
<feature type="domain" description="Cadherin" evidence="11">
    <location>
        <begin position="111"/>
        <end position="222"/>
    </location>
</feature>
<keyword evidence="2" id="KW-0245">EGF-like domain</keyword>
<evidence type="ECO:0000256" key="6">
    <source>
        <dbReference type="ARBA" id="ARBA00022837"/>
    </source>
</evidence>
<dbReference type="PROSITE" id="PS00232">
    <property type="entry name" value="CADHERIN_1"/>
    <property type="match status" value="6"/>
</dbReference>
<dbReference type="AlphaFoldDB" id="A0A0N4USS4"/>
<evidence type="ECO:0000256" key="8">
    <source>
        <dbReference type="ARBA" id="ARBA00023136"/>
    </source>
</evidence>
<feature type="domain" description="Cadherin" evidence="11">
    <location>
        <begin position="846"/>
        <end position="949"/>
    </location>
</feature>
<evidence type="ECO:0000256" key="9">
    <source>
        <dbReference type="ARBA" id="ARBA00023157"/>
    </source>
</evidence>
<feature type="domain" description="Cadherin" evidence="11">
    <location>
        <begin position="443"/>
        <end position="525"/>
    </location>
</feature>
<dbReference type="PRINTS" id="PR00205">
    <property type="entry name" value="CADHERIN"/>
</dbReference>
<dbReference type="GO" id="GO:0016339">
    <property type="term" value="P:calcium-dependent cell-cell adhesion via plasma membrane cell adhesion molecules"/>
    <property type="evidence" value="ECO:0007669"/>
    <property type="project" value="TreeGrafter"/>
</dbReference>
<reference evidence="14" key="1">
    <citation type="submission" date="2017-02" db="UniProtKB">
        <authorList>
            <consortium name="WormBaseParasite"/>
        </authorList>
    </citation>
    <scope>IDENTIFICATION</scope>
</reference>
<feature type="domain" description="Cadherin" evidence="11">
    <location>
        <begin position="635"/>
        <end position="735"/>
    </location>
</feature>
<dbReference type="GO" id="GO:0000902">
    <property type="term" value="P:cell morphogenesis"/>
    <property type="evidence" value="ECO:0007669"/>
    <property type="project" value="TreeGrafter"/>
</dbReference>
<evidence type="ECO:0000256" key="10">
    <source>
        <dbReference type="PROSITE-ProRule" id="PRU00043"/>
    </source>
</evidence>
<sequence length="1218" mass="135791">MPPKFTTDTETTIRIPEDRKVGEKVFEIKAEDGDKFCALKNEINYDIEDNKYFEIEHSTGWLVVKAPLDREKVTNVDITVTATEIDEYKMKTEKNFSVIIIDSDDEIPKCDKSVYIFTMVEGSKHFETRSSIVVTDDDEEENAEFGVSLAGKYSNYFAVEPEYVKSRGSIILKVKNASGIDYEVASKINLKLDLKPKDGTFSSGSCDIIINIRDINDNPPHFGNVSTTVNVTENEEPLAIASFQAQEPDSEVFLPILYRLSGSDMEAFSVDENGRILSQKRFDREQQAQYHFTLEAVDDSGKGLASSLNITVNIVDINDNPPKFSKNFYMVAVNEETDSCFTVTATDPDEGKNGKIKYRLLNDDFRGITIDESTGKVTVFKTDAEKLNSLFFNLTVVAQDCGTPPLESSVPILIQIKDLNDHSPQFENSLVLVDVDQKSQGIITFIKAKDGDKTAPNNVVNYKLINGNGIFSINDRTGEISISEKPNGTTEFWKLTAVAEDGGNPKRTAEAKIFVQFKDREKVAFINSESEVHILENATADTVIFVPKLLNEPHNITFEINEVNVTWHGGAKNVLNWLKIDENSGVVKLKEEIDGDVVSRMHVVILAKNHDEKVLDKCKVTIVIEDVNDNSPVFEQKMYFVEIPENSAIGREIIVVKALDLDKTDKLSYSILASKTNTSALHIDNSGRITVVGEIDYEKTSKITCAVVAEDLNGNAAVANLTVTVRDTNDNRPVFMPSSTLNASIPENAPIGALLSLIYPLAFDGDSGLYGKITYSLVANNDLFVIDSTTSQIFLNGSLDYEKKKRYTLEVRAVDNDGKPQTSNEAYAKVTIDVTDINDNAPMFLPAELPVIKLEENESIGETIVHLKASDGDSGNNSKITYSLINETKFFVIDADGKLKLAQSLAGKVGNKYCTMVEAKDGGEPPLSAFQNVCVAVIPNGVSKVNPLILWPENNSIHYFDENTKYDHLLTINATTGKNDEKNELRYGIIETYSQDWKGFTINSTGTIFAKNLFDFERQKLYELQIQLCDFLDVCSELIVFIAVNDLNDHCPEFKFEKTVFSVRENEPVKDGQKLIGTFTAAQDLDASTKHRNICYEILEPEISPFFFNDNKKPELYVRESLDREQNSVYELTVATSDCNNSCNDASKSLATNTKVIIEVIDVNDNFPKFRQRVFHTAAVQGQTEIGDELLTVTADDPDAEKVPLKYTIKSGIRRNSM</sequence>
<dbReference type="FunFam" id="2.60.40.60:FF:000015">
    <property type="entry name" value="FAT atypical cadherin 1"/>
    <property type="match status" value="1"/>
</dbReference>
<evidence type="ECO:0000256" key="3">
    <source>
        <dbReference type="ARBA" id="ARBA00022692"/>
    </source>
</evidence>
<dbReference type="GO" id="GO:0005509">
    <property type="term" value="F:calcium ion binding"/>
    <property type="evidence" value="ECO:0007669"/>
    <property type="project" value="UniProtKB-UniRule"/>
</dbReference>
<dbReference type="PROSITE" id="PS50268">
    <property type="entry name" value="CADHERIN_2"/>
    <property type="match status" value="11"/>
</dbReference>
<feature type="domain" description="Cadherin" evidence="11">
    <location>
        <begin position="962"/>
        <end position="1054"/>
    </location>
</feature>
<keyword evidence="7" id="KW-1133">Transmembrane helix</keyword>
<dbReference type="Proteomes" id="UP000274131">
    <property type="component" value="Unassembled WGS sequence"/>
</dbReference>
<evidence type="ECO:0000313" key="13">
    <source>
        <dbReference type="Proteomes" id="UP000274131"/>
    </source>
</evidence>
<keyword evidence="8" id="KW-0472">Membrane</keyword>
<keyword evidence="3" id="KW-0812">Transmembrane</keyword>
<feature type="domain" description="Cadherin" evidence="11">
    <location>
        <begin position="1057"/>
        <end position="1170"/>
    </location>
</feature>
<evidence type="ECO:0000256" key="4">
    <source>
        <dbReference type="ARBA" id="ARBA00022729"/>
    </source>
</evidence>
<evidence type="ECO:0000256" key="2">
    <source>
        <dbReference type="ARBA" id="ARBA00022536"/>
    </source>
</evidence>
<keyword evidence="13" id="KW-1185">Reference proteome</keyword>
<gene>
    <name evidence="12" type="ORF">EVEC_LOCUS139</name>
</gene>
<dbReference type="Gene3D" id="2.60.40.60">
    <property type="entry name" value="Cadherins"/>
    <property type="match status" value="12"/>
</dbReference>
<dbReference type="GO" id="GO:0005912">
    <property type="term" value="C:adherens junction"/>
    <property type="evidence" value="ECO:0007669"/>
    <property type="project" value="TreeGrafter"/>
</dbReference>
<organism evidence="14">
    <name type="scientific">Enterobius vermicularis</name>
    <name type="common">Human pinworm</name>
    <dbReference type="NCBI Taxonomy" id="51028"/>
    <lineage>
        <taxon>Eukaryota</taxon>
        <taxon>Metazoa</taxon>
        <taxon>Ecdysozoa</taxon>
        <taxon>Nematoda</taxon>
        <taxon>Chromadorea</taxon>
        <taxon>Rhabditida</taxon>
        <taxon>Spirurina</taxon>
        <taxon>Oxyuridomorpha</taxon>
        <taxon>Oxyuroidea</taxon>
        <taxon>Oxyuridae</taxon>
        <taxon>Enterobius</taxon>
    </lineage>
</organism>
<dbReference type="InterPro" id="IPR039808">
    <property type="entry name" value="Cadherin"/>
</dbReference>
<dbReference type="InterPro" id="IPR002126">
    <property type="entry name" value="Cadherin-like_dom"/>
</dbReference>
<evidence type="ECO:0000313" key="14">
    <source>
        <dbReference type="WBParaSite" id="EVEC_0000020201-mRNA-1"/>
    </source>
</evidence>
<keyword evidence="6 10" id="KW-0106">Calcium</keyword>
<dbReference type="GO" id="GO:0044331">
    <property type="term" value="P:cell-cell adhesion mediated by cadherin"/>
    <property type="evidence" value="ECO:0007669"/>
    <property type="project" value="TreeGrafter"/>
</dbReference>